<evidence type="ECO:0008006" key="4">
    <source>
        <dbReference type="Google" id="ProtNLM"/>
    </source>
</evidence>
<protein>
    <recommendedName>
        <fullName evidence="4">Nicotinamide N-methyltransferase</fullName>
    </recommendedName>
</protein>
<organism evidence="2 3">
    <name type="scientific">Blastomyces silverae</name>
    <dbReference type="NCBI Taxonomy" id="2060906"/>
    <lineage>
        <taxon>Eukaryota</taxon>
        <taxon>Fungi</taxon>
        <taxon>Dikarya</taxon>
        <taxon>Ascomycota</taxon>
        <taxon>Pezizomycotina</taxon>
        <taxon>Eurotiomycetes</taxon>
        <taxon>Eurotiomycetidae</taxon>
        <taxon>Onygenales</taxon>
        <taxon>Ajellomycetaceae</taxon>
        <taxon>Blastomyces</taxon>
    </lineage>
</organism>
<reference evidence="3" key="1">
    <citation type="journal article" date="2015" name="PLoS Genet.">
        <title>The dynamic genome and transcriptome of the human fungal pathogen Blastomyces and close relative Emmonsia.</title>
        <authorList>
            <person name="Munoz J.F."/>
            <person name="Gauthier G.M."/>
            <person name="Desjardins C.A."/>
            <person name="Gallo J.E."/>
            <person name="Holder J."/>
            <person name="Sullivan T.D."/>
            <person name="Marty A.J."/>
            <person name="Carmen J.C."/>
            <person name="Chen Z."/>
            <person name="Ding L."/>
            <person name="Gujja S."/>
            <person name="Magrini V."/>
            <person name="Misas E."/>
            <person name="Mitreva M."/>
            <person name="Priest M."/>
            <person name="Saif S."/>
            <person name="Whiston E.A."/>
            <person name="Young S."/>
            <person name="Zeng Q."/>
            <person name="Goldman W.E."/>
            <person name="Mardis E.R."/>
            <person name="Taylor J.W."/>
            <person name="McEwen J.G."/>
            <person name="Clay O.K."/>
            <person name="Klein B.S."/>
            <person name="Cuomo C.A."/>
        </authorList>
    </citation>
    <scope>NUCLEOTIDE SEQUENCE [LARGE SCALE GENOMIC DNA]</scope>
    <source>
        <strain evidence="3">UAMH 139</strain>
    </source>
</reference>
<dbReference type="OrthoDB" id="2106152at2759"/>
<dbReference type="AlphaFoldDB" id="A0A0H1BJ15"/>
<dbReference type="PANTHER" id="PTHR14614:SF104">
    <property type="entry name" value="N-METHYLTRANSFERASE, PUTATIVE (AFU_ORTHOLOGUE AFUA_1G17750)-RELATED"/>
    <property type="match status" value="1"/>
</dbReference>
<dbReference type="InterPro" id="IPR019410">
    <property type="entry name" value="Methyltransf_16"/>
</dbReference>
<dbReference type="PANTHER" id="PTHR14614">
    <property type="entry name" value="HEPATOCELLULAR CARCINOMA-ASSOCIATED ANTIGEN"/>
    <property type="match status" value="1"/>
</dbReference>
<evidence type="ECO:0000313" key="2">
    <source>
        <dbReference type="EMBL" id="KLJ11113.1"/>
    </source>
</evidence>
<evidence type="ECO:0000313" key="3">
    <source>
        <dbReference type="Proteomes" id="UP000053573"/>
    </source>
</evidence>
<accession>A0A0H1BJ15</accession>
<sequence length="377" mass="40428">MLPSRVKLLHHPHPSTTTQIPPPSPSPSSASTDDVEDLLTSFLPHLYPDEAPSCLGEPGKTVLYTSGAWGDVTVMVPDYPKIGGSDEEEKLDQGEEGVEEGRRLFAHYLWGGSLVVAEGIERAMEALAGGSGAGEEEKEKEKDLIWNVQGEKVLELGAGAALPSLVSALAGAAQVTITDHPSSPALYGAIQANITNNIPEHLQPRISIQPHEWGVLGLDEASSQKKNEAQDPQKQAASKFAIENQASFTRIIAADCLWMRDQHENLVQSLLWFLAPPAPAPAPAPSQSPSSSSSSPDVNGGVAWVVAGFHTGREIVASFFETAVAMGLVVEKIWERDVNATSEEGEVTREWVSVRPGEGPENRARWCVVAFLKKGVK</sequence>
<comment type="caution">
    <text evidence="2">The sequence shown here is derived from an EMBL/GenBank/DDBJ whole genome shotgun (WGS) entry which is preliminary data.</text>
</comment>
<dbReference type="GO" id="GO:0005737">
    <property type="term" value="C:cytoplasm"/>
    <property type="evidence" value="ECO:0007669"/>
    <property type="project" value="TreeGrafter"/>
</dbReference>
<feature type="region of interest" description="Disordered" evidence="1">
    <location>
        <begin position="1"/>
        <end position="35"/>
    </location>
</feature>
<keyword evidence="3" id="KW-1185">Reference proteome</keyword>
<dbReference type="GO" id="GO:0008757">
    <property type="term" value="F:S-adenosylmethionine-dependent methyltransferase activity"/>
    <property type="evidence" value="ECO:0007669"/>
    <property type="project" value="UniProtKB-ARBA"/>
</dbReference>
<dbReference type="InterPro" id="IPR029063">
    <property type="entry name" value="SAM-dependent_MTases_sf"/>
</dbReference>
<name>A0A0H1BJ15_9EURO</name>
<dbReference type="SUPFAM" id="SSF53335">
    <property type="entry name" value="S-adenosyl-L-methionine-dependent methyltransferases"/>
    <property type="match status" value="1"/>
</dbReference>
<evidence type="ECO:0000256" key="1">
    <source>
        <dbReference type="SAM" id="MobiDB-lite"/>
    </source>
</evidence>
<dbReference type="Pfam" id="PF10294">
    <property type="entry name" value="Methyltransf_16"/>
    <property type="match status" value="1"/>
</dbReference>
<dbReference type="Gene3D" id="3.40.50.150">
    <property type="entry name" value="Vaccinia Virus protein VP39"/>
    <property type="match status" value="1"/>
</dbReference>
<proteinExistence type="predicted"/>
<gene>
    <name evidence="2" type="ORF">EMPG_13600</name>
</gene>
<dbReference type="EMBL" id="LDEV01001743">
    <property type="protein sequence ID" value="KLJ11113.1"/>
    <property type="molecule type" value="Genomic_DNA"/>
</dbReference>
<dbReference type="Proteomes" id="UP000053573">
    <property type="component" value="Unassembled WGS sequence"/>
</dbReference>